<feature type="transmembrane region" description="Helical" evidence="1">
    <location>
        <begin position="572"/>
        <end position="589"/>
    </location>
</feature>
<evidence type="ECO:0000313" key="2">
    <source>
        <dbReference type="EMBL" id="CAG5080491.1"/>
    </source>
</evidence>
<evidence type="ECO:0000313" key="3">
    <source>
        <dbReference type="Proteomes" id="UP001158576"/>
    </source>
</evidence>
<feature type="transmembrane region" description="Helical" evidence="1">
    <location>
        <begin position="723"/>
        <end position="744"/>
    </location>
</feature>
<dbReference type="Proteomes" id="UP001158576">
    <property type="component" value="Chromosome PAR"/>
</dbReference>
<feature type="transmembrane region" description="Helical" evidence="1">
    <location>
        <begin position="666"/>
        <end position="689"/>
    </location>
</feature>
<organism evidence="2 3">
    <name type="scientific">Oikopleura dioica</name>
    <name type="common">Tunicate</name>
    <dbReference type="NCBI Taxonomy" id="34765"/>
    <lineage>
        <taxon>Eukaryota</taxon>
        <taxon>Metazoa</taxon>
        <taxon>Chordata</taxon>
        <taxon>Tunicata</taxon>
        <taxon>Appendicularia</taxon>
        <taxon>Copelata</taxon>
        <taxon>Oikopleuridae</taxon>
        <taxon>Oikopleura</taxon>
    </lineage>
</organism>
<keyword evidence="3" id="KW-1185">Reference proteome</keyword>
<evidence type="ECO:0000256" key="1">
    <source>
        <dbReference type="SAM" id="Phobius"/>
    </source>
</evidence>
<feature type="transmembrane region" description="Helical" evidence="1">
    <location>
        <begin position="630"/>
        <end position="654"/>
    </location>
</feature>
<feature type="transmembrane region" description="Helical" evidence="1">
    <location>
        <begin position="601"/>
        <end position="624"/>
    </location>
</feature>
<feature type="transmembrane region" description="Helical" evidence="1">
    <location>
        <begin position="502"/>
        <end position="524"/>
    </location>
</feature>
<gene>
    <name evidence="2" type="ORF">OKIOD_LOCUS1172</name>
</gene>
<keyword evidence="1" id="KW-1133">Transmembrane helix</keyword>
<keyword evidence="1" id="KW-0812">Transmembrane</keyword>
<dbReference type="EMBL" id="OU015568">
    <property type="protein sequence ID" value="CAG5080491.1"/>
    <property type="molecule type" value="Genomic_DNA"/>
</dbReference>
<sequence>MVFSFCRKTETYNFPKGVFPFEDYRAGRISLHELGFPSEKYVISKPPVEIKVKAIGDDQTESGVFMRQELPNHFDELIASIGEEDEDELTIIQFDEEVEEGTKVVVTLNFIDGKEDEAKQNSELDVYHIDEMEISSESPFDSSQKHLSFTIRPVKESAEPIAIRLSELPNDPRDFNFLKTEIIEESSDEKILLRTHFELTPEYLVDSVVQFFDFKKLLVPLEQVMIEDVDCFEKSGVEIDENGIVLVDYFFFQEKEICEKTEMLILNLAQKEFEIFLPKNSYAPKLLGFNFTALEIVFANDYISPALNNLAYLLVEDKDGLSSGIGLPKLMPISKSSVLGSSLIFTPIKTPHENILLYELRLSYPEDLFSIKDLQSHLEMIGIKYLKISDQPIYDSLRKSSIYPFSLRKCEKTTHKFIISEDFKDCTDAKLAVKILKAQLDPCDTEVFLDSASKTITISSKDPLDRKVIDKTKEILGCLVRSPRTDLETDISSAGSAMKTEYLPYAIPGIALVFILWILAKDLLQKQKEKDSLERIFFLLESLFIFLDICSTAAVLSIYLQKRVISDLSTTFIILIIVLMLASLALLIFRNLKPMDHFGWIILDSLSIKGLQIFLIGLYFVPFIPATFGYPIFLIIFAVFGLLGFLWNMVMWFSKLTEERERTKEMIFFGISGVLGLTSWICFLVYILMNFGRTNLQSQFRCIEIKEDNKIPTPFSCFEIGQFFFIIPAAGAVLFGLLNLFLSLKSISDPGQRRLLESREEAPSNRDNQTLRK</sequence>
<accession>A0ABN7RLD4</accession>
<keyword evidence="1" id="KW-0472">Membrane</keyword>
<protein>
    <submittedName>
        <fullName evidence="2">Oidioi.mRNA.OKI2018_I69.PAR.g9614.t1.cds</fullName>
    </submittedName>
</protein>
<feature type="transmembrane region" description="Helical" evidence="1">
    <location>
        <begin position="536"/>
        <end position="560"/>
    </location>
</feature>
<name>A0ABN7RLD4_OIKDI</name>
<reference evidence="2 3" key="1">
    <citation type="submission" date="2021-04" db="EMBL/GenBank/DDBJ databases">
        <authorList>
            <person name="Bliznina A."/>
        </authorList>
    </citation>
    <scope>NUCLEOTIDE SEQUENCE [LARGE SCALE GENOMIC DNA]</scope>
</reference>
<proteinExistence type="predicted"/>